<protein>
    <submittedName>
        <fullName evidence="2">Uncharacterized protein</fullName>
    </submittedName>
</protein>
<comment type="caution">
    <text evidence="2">The sequence shown here is derived from an EMBL/GenBank/DDBJ whole genome shotgun (WGS) entry which is preliminary data.</text>
</comment>
<sequence>MNCYHPCRSSAATWSSLVFLLLCLNNCTLCLSNKLKSNEIAIASHRNHFDNSVIQQPLIHNKAESFKFQRYQSSKTIKHAFDNCRNPSCFKWFQGKDGRKGYVSSTKLGGDWVLAESEQIAVDCTTQDVLKAYLTGSLQQEWNKDQVLDCDFHVRHKGLHHESYYQQELTLKSQRVITSQTGIMKYSQTISIDEIGHGDYTVMVRLDPSKQSGSTVKKPFESLNVYVGLHQDGNDVKIYASGIMQVNRKVVPNLLVFDASGIAGSLAGKGTLWLAAFFEKRRNSRS</sequence>
<organism evidence="2 3">
    <name type="scientific">Chaetoceros tenuissimus</name>
    <dbReference type="NCBI Taxonomy" id="426638"/>
    <lineage>
        <taxon>Eukaryota</taxon>
        <taxon>Sar</taxon>
        <taxon>Stramenopiles</taxon>
        <taxon>Ochrophyta</taxon>
        <taxon>Bacillariophyta</taxon>
        <taxon>Coscinodiscophyceae</taxon>
        <taxon>Chaetocerotophycidae</taxon>
        <taxon>Chaetocerotales</taxon>
        <taxon>Chaetocerotaceae</taxon>
        <taxon>Chaetoceros</taxon>
    </lineage>
</organism>
<dbReference type="EMBL" id="BLLK01000047">
    <property type="protein sequence ID" value="GFH53401.1"/>
    <property type="molecule type" value="Genomic_DNA"/>
</dbReference>
<dbReference type="Proteomes" id="UP001054902">
    <property type="component" value="Unassembled WGS sequence"/>
</dbReference>
<evidence type="ECO:0000256" key="1">
    <source>
        <dbReference type="SAM" id="SignalP"/>
    </source>
</evidence>
<feature type="signal peptide" evidence="1">
    <location>
        <begin position="1"/>
        <end position="30"/>
    </location>
</feature>
<feature type="chain" id="PRO_5042234867" evidence="1">
    <location>
        <begin position="31"/>
        <end position="286"/>
    </location>
</feature>
<evidence type="ECO:0000313" key="2">
    <source>
        <dbReference type="EMBL" id="GFH53401.1"/>
    </source>
</evidence>
<proteinExistence type="predicted"/>
<reference evidence="2 3" key="1">
    <citation type="journal article" date="2021" name="Sci. Rep.">
        <title>The genome of the diatom Chaetoceros tenuissimus carries an ancient integrated fragment of an extant virus.</title>
        <authorList>
            <person name="Hongo Y."/>
            <person name="Kimura K."/>
            <person name="Takaki Y."/>
            <person name="Yoshida Y."/>
            <person name="Baba S."/>
            <person name="Kobayashi G."/>
            <person name="Nagasaki K."/>
            <person name="Hano T."/>
            <person name="Tomaru Y."/>
        </authorList>
    </citation>
    <scope>NUCLEOTIDE SEQUENCE [LARGE SCALE GENOMIC DNA]</scope>
    <source>
        <strain evidence="2 3">NIES-3715</strain>
    </source>
</reference>
<accession>A0AAD3H7T2</accession>
<keyword evidence="1" id="KW-0732">Signal</keyword>
<gene>
    <name evidence="2" type="ORF">CTEN210_09877</name>
</gene>
<name>A0AAD3H7T2_9STRA</name>
<dbReference type="AlphaFoldDB" id="A0AAD3H7T2"/>
<keyword evidence="3" id="KW-1185">Reference proteome</keyword>
<evidence type="ECO:0000313" key="3">
    <source>
        <dbReference type="Proteomes" id="UP001054902"/>
    </source>
</evidence>